<keyword evidence="3" id="KW-1185">Reference proteome</keyword>
<dbReference type="EMBL" id="BSYO01000008">
    <property type="protein sequence ID" value="GMH08624.1"/>
    <property type="molecule type" value="Genomic_DNA"/>
</dbReference>
<dbReference type="Proteomes" id="UP001279734">
    <property type="component" value="Unassembled WGS sequence"/>
</dbReference>
<feature type="compositionally biased region" description="Basic and acidic residues" evidence="1">
    <location>
        <begin position="31"/>
        <end position="42"/>
    </location>
</feature>
<evidence type="ECO:0000313" key="2">
    <source>
        <dbReference type="EMBL" id="GMH08624.1"/>
    </source>
</evidence>
<gene>
    <name evidence="2" type="ORF">Nepgr_010464</name>
</gene>
<evidence type="ECO:0000256" key="1">
    <source>
        <dbReference type="SAM" id="MobiDB-lite"/>
    </source>
</evidence>
<sequence>MRVEERRFWERERGADATGEPAMVGSTGEWGRQKQGEAERVDSPSCLSRPDLGAALGETLVSHVALVFLDVLAAVDKSQNVDIGHANEHLNSYQTYSTCLDQVTDAVSPKFFLLCHSKLEIPIRSFTSGMMTHIGKIFQSKPGKCDESVVSFFPEEKRAATQPSDPKHTNNSAEAISAYANPYRDCQERLLVFQLIRLLKEPVEFLEVDFRCLWDLVCFQVPSYLEGGVVT</sequence>
<proteinExistence type="predicted"/>
<evidence type="ECO:0000313" key="3">
    <source>
        <dbReference type="Proteomes" id="UP001279734"/>
    </source>
</evidence>
<organism evidence="2 3">
    <name type="scientific">Nepenthes gracilis</name>
    <name type="common">Slender pitcher plant</name>
    <dbReference type="NCBI Taxonomy" id="150966"/>
    <lineage>
        <taxon>Eukaryota</taxon>
        <taxon>Viridiplantae</taxon>
        <taxon>Streptophyta</taxon>
        <taxon>Embryophyta</taxon>
        <taxon>Tracheophyta</taxon>
        <taxon>Spermatophyta</taxon>
        <taxon>Magnoliopsida</taxon>
        <taxon>eudicotyledons</taxon>
        <taxon>Gunneridae</taxon>
        <taxon>Pentapetalae</taxon>
        <taxon>Caryophyllales</taxon>
        <taxon>Nepenthaceae</taxon>
        <taxon>Nepenthes</taxon>
    </lineage>
</organism>
<feature type="region of interest" description="Disordered" evidence="1">
    <location>
        <begin position="1"/>
        <end position="45"/>
    </location>
</feature>
<protein>
    <submittedName>
        <fullName evidence="2">Uncharacterized protein</fullName>
    </submittedName>
</protein>
<accession>A0AAD3XLD0</accession>
<feature type="compositionally biased region" description="Basic and acidic residues" evidence="1">
    <location>
        <begin position="1"/>
        <end position="15"/>
    </location>
</feature>
<name>A0AAD3XLD0_NEPGR</name>
<reference evidence="2" key="1">
    <citation type="submission" date="2023-05" db="EMBL/GenBank/DDBJ databases">
        <title>Nepenthes gracilis genome sequencing.</title>
        <authorList>
            <person name="Fukushima K."/>
        </authorList>
    </citation>
    <scope>NUCLEOTIDE SEQUENCE</scope>
    <source>
        <strain evidence="2">SING2019-196</strain>
    </source>
</reference>
<dbReference type="AlphaFoldDB" id="A0AAD3XLD0"/>
<comment type="caution">
    <text evidence="2">The sequence shown here is derived from an EMBL/GenBank/DDBJ whole genome shotgun (WGS) entry which is preliminary data.</text>
</comment>